<evidence type="ECO:0000313" key="1">
    <source>
        <dbReference type="EMBL" id="SDR72836.1"/>
    </source>
</evidence>
<dbReference type="EMBL" id="LT629732">
    <property type="protein sequence ID" value="SDR72836.1"/>
    <property type="molecule type" value="Genomic_DNA"/>
</dbReference>
<gene>
    <name evidence="1" type="ORF">SAMN04489717_0289</name>
</gene>
<dbReference type="InterPro" id="IPR043519">
    <property type="entry name" value="NT_sf"/>
</dbReference>
<keyword evidence="1" id="KW-0548">Nucleotidyltransferase</keyword>
<keyword evidence="2" id="KW-1185">Reference proteome</keyword>
<dbReference type="Proteomes" id="UP000198983">
    <property type="component" value="Chromosome I"/>
</dbReference>
<dbReference type="Pfam" id="PF04439">
    <property type="entry name" value="Adenyl_transf"/>
    <property type="match status" value="1"/>
</dbReference>
<dbReference type="Gene3D" id="3.30.460.10">
    <property type="entry name" value="Beta Polymerase, domain 2"/>
    <property type="match status" value="1"/>
</dbReference>
<dbReference type="InterPro" id="IPR007530">
    <property type="entry name" value="Aminoglycoside_adenylylTfrase"/>
</dbReference>
<dbReference type="AlphaFoldDB" id="A0A1H1LEA1"/>
<dbReference type="RefSeq" id="WP_092649823.1">
    <property type="nucleotide sequence ID" value="NZ_LT629732.1"/>
</dbReference>
<organism evidence="1 2">
    <name type="scientific">Actinopolymorpha singaporensis</name>
    <dbReference type="NCBI Taxonomy" id="117157"/>
    <lineage>
        <taxon>Bacteria</taxon>
        <taxon>Bacillati</taxon>
        <taxon>Actinomycetota</taxon>
        <taxon>Actinomycetes</taxon>
        <taxon>Propionibacteriales</taxon>
        <taxon>Actinopolymorphaceae</taxon>
        <taxon>Actinopolymorpha</taxon>
    </lineage>
</organism>
<dbReference type="SUPFAM" id="SSF81301">
    <property type="entry name" value="Nucleotidyltransferase"/>
    <property type="match status" value="1"/>
</dbReference>
<proteinExistence type="predicted"/>
<dbReference type="GO" id="GO:0016779">
    <property type="term" value="F:nucleotidyltransferase activity"/>
    <property type="evidence" value="ECO:0007669"/>
    <property type="project" value="UniProtKB-KW"/>
</dbReference>
<name>A0A1H1LEA1_9ACTN</name>
<reference evidence="1 2" key="1">
    <citation type="submission" date="2016-10" db="EMBL/GenBank/DDBJ databases">
        <authorList>
            <person name="de Groot N.N."/>
        </authorList>
    </citation>
    <scope>NUCLEOTIDE SEQUENCE [LARGE SCALE GENOMIC DNA]</scope>
    <source>
        <strain evidence="1 2">DSM 22024</strain>
    </source>
</reference>
<keyword evidence="1" id="KW-0808">Transferase</keyword>
<dbReference type="OrthoDB" id="5016829at2"/>
<protein>
    <submittedName>
        <fullName evidence="1">Streptomycin adenylyltransferase</fullName>
    </submittedName>
</protein>
<sequence length="276" mass="30045">MPWWQAEYDDKGALMRSWHSDALNRIAAAAAADRAVTQAWVYGSGASGELDEWSDLDIGLVVAGEDPHKIAAPDWLAFLGPLWTFQCSDRDGGALVRAVFRDGRRVDLSAVDDPDVLPADRRRIDLTVSEAGAAGHEGPGSDEAELPALVHQFRFTAALAVAKDARDDLLIGGHLALELPRLCLVLAMLLRDRAEDDVHHRFGGAGNDVWDHVLDLMPEQDSGRDSVLDLVDASAGLFDELAARVWPDYVPDWSGLTVLLDRARDRSALDVPVRVG</sequence>
<accession>A0A1H1LEA1</accession>
<evidence type="ECO:0000313" key="2">
    <source>
        <dbReference type="Proteomes" id="UP000198983"/>
    </source>
</evidence>